<name>V9VZT9_9RHOB</name>
<dbReference type="HOGENOM" id="CLU_2700227_0_0_5"/>
<keyword evidence="3" id="KW-1185">Reference proteome</keyword>
<organism evidence="2 3">
    <name type="scientific">Leisingera methylohalidivorans DSM 14336</name>
    <dbReference type="NCBI Taxonomy" id="999552"/>
    <lineage>
        <taxon>Bacteria</taxon>
        <taxon>Pseudomonadati</taxon>
        <taxon>Pseudomonadota</taxon>
        <taxon>Alphaproteobacteria</taxon>
        <taxon>Rhodobacterales</taxon>
        <taxon>Roseobacteraceae</taxon>
        <taxon>Leisingera</taxon>
    </lineage>
</organism>
<dbReference type="EMBL" id="CP006773">
    <property type="protein sequence ID" value="AHD02890.1"/>
    <property type="molecule type" value="Genomic_DNA"/>
</dbReference>
<dbReference type="KEGG" id="lmd:METH_04770"/>
<gene>
    <name evidence="2" type="ORF">METH_04770</name>
</gene>
<evidence type="ECO:0000256" key="1">
    <source>
        <dbReference type="SAM" id="MobiDB-lite"/>
    </source>
</evidence>
<reference evidence="2 3" key="1">
    <citation type="submission" date="2013-09" db="EMBL/GenBank/DDBJ databases">
        <authorList>
            <consortium name="DOE Joint Genome Institute"/>
            <person name="Klenk H.-P."/>
            <person name="Huntemann M."/>
            <person name="Han J."/>
            <person name="Chen A."/>
            <person name="Kyrpides N."/>
            <person name="Mavromatis K."/>
            <person name="Markowitz V."/>
            <person name="Palaniappan K."/>
            <person name="Ivanova N."/>
            <person name="Schaumberg A."/>
            <person name="Pati A."/>
            <person name="Liolios K."/>
            <person name="Nordberg H.P."/>
            <person name="Cantor M.N."/>
            <person name="Hua S.X."/>
            <person name="Woyke T."/>
        </authorList>
    </citation>
    <scope>NUCLEOTIDE SEQUENCE [LARGE SCALE GENOMIC DNA]</scope>
    <source>
        <strain evidence="2 3">DSM 14336</strain>
    </source>
</reference>
<dbReference type="PATRIC" id="fig|999552.6.peg.952"/>
<accession>V9VZT9</accession>
<proteinExistence type="predicted"/>
<protein>
    <submittedName>
        <fullName evidence="2">Uncharacterized protein</fullName>
    </submittedName>
</protein>
<evidence type="ECO:0000313" key="3">
    <source>
        <dbReference type="Proteomes" id="UP000018780"/>
    </source>
</evidence>
<feature type="region of interest" description="Disordered" evidence="1">
    <location>
        <begin position="35"/>
        <end position="73"/>
    </location>
</feature>
<sequence length="73" mass="7416">MQGNFSKICENSVNDPQIGGQSWKAECGLLTSCASGQAGSEASDEAGDETGAFRRGSGEGLLDAGFSDAARDV</sequence>
<evidence type="ECO:0000313" key="2">
    <source>
        <dbReference type="EMBL" id="AHD02890.1"/>
    </source>
</evidence>
<dbReference type="RefSeq" id="WP_024089245.1">
    <property type="nucleotide sequence ID" value="NC_023135.1"/>
</dbReference>
<dbReference type="Proteomes" id="UP000018780">
    <property type="component" value="Chromosome"/>
</dbReference>
<dbReference type="AlphaFoldDB" id="V9VZT9"/>